<organism evidence="1 2">
    <name type="scientific">Legionella micdadei</name>
    <name type="common">Tatlockia micdadei</name>
    <dbReference type="NCBI Taxonomy" id="451"/>
    <lineage>
        <taxon>Bacteria</taxon>
        <taxon>Pseudomonadati</taxon>
        <taxon>Pseudomonadota</taxon>
        <taxon>Gammaproteobacteria</taxon>
        <taxon>Legionellales</taxon>
        <taxon>Legionellaceae</taxon>
        <taxon>Legionella</taxon>
    </lineage>
</organism>
<sequence>MYNSWKAIFPSECNKFNQMLEDQQTFHGLFDFLDSIAMLKSS</sequence>
<proteinExistence type="predicted"/>
<evidence type="ECO:0000313" key="1">
    <source>
        <dbReference type="EMBL" id="SCY70549.1"/>
    </source>
</evidence>
<dbReference type="EMBL" id="FMVN01000014">
    <property type="protein sequence ID" value="SCY70549.1"/>
    <property type="molecule type" value="Genomic_DNA"/>
</dbReference>
<dbReference type="Proteomes" id="UP000182998">
    <property type="component" value="Unassembled WGS sequence"/>
</dbReference>
<accession>A0A1G5I4G4</accession>
<keyword evidence="2" id="KW-1185">Reference proteome</keyword>
<name>A0A1G5I4G4_LEGMI</name>
<evidence type="ECO:0000313" key="2">
    <source>
        <dbReference type="Proteomes" id="UP000182998"/>
    </source>
</evidence>
<protein>
    <submittedName>
        <fullName evidence="1">Uncharacterized protein</fullName>
    </submittedName>
</protein>
<reference evidence="1 2" key="1">
    <citation type="submission" date="2016-10" db="EMBL/GenBank/DDBJ databases">
        <authorList>
            <person name="Varghese N."/>
            <person name="Submissions S."/>
        </authorList>
    </citation>
    <scope>NUCLEOTIDE SEQUENCE [LARGE SCALE GENOMIC DNA]</scope>
    <source>
        <strain evidence="1 2">ATCC 33218</strain>
    </source>
</reference>
<comment type="caution">
    <text evidence="1">The sequence shown here is derived from an EMBL/GenBank/DDBJ whole genome shotgun (WGS) entry which is preliminary data.</text>
</comment>
<gene>
    <name evidence="1" type="ORF">SAMN02982997_02588</name>
</gene>